<dbReference type="SUPFAM" id="SSF56672">
    <property type="entry name" value="DNA/RNA polymerases"/>
    <property type="match status" value="1"/>
</dbReference>
<dbReference type="InterPro" id="IPR043502">
    <property type="entry name" value="DNA/RNA_pol_sf"/>
</dbReference>
<dbReference type="Gene3D" id="3.30.420.10">
    <property type="entry name" value="Ribonuclease H-like superfamily/Ribonuclease H"/>
    <property type="match status" value="1"/>
</dbReference>
<dbReference type="PROSITE" id="PS50878">
    <property type="entry name" value="RT_POL"/>
    <property type="match status" value="1"/>
</dbReference>
<feature type="domain" description="Reverse transcriptase" evidence="1">
    <location>
        <begin position="1"/>
        <end position="150"/>
    </location>
</feature>
<dbReference type="SUPFAM" id="SSF53098">
    <property type="entry name" value="Ribonuclease H-like"/>
    <property type="match status" value="1"/>
</dbReference>
<dbReference type="InterPro" id="IPR000477">
    <property type="entry name" value="RT_dom"/>
</dbReference>
<dbReference type="InterPro" id="IPR026960">
    <property type="entry name" value="RVT-Znf"/>
</dbReference>
<organism evidence="2">
    <name type="scientific">Ananas comosus var. bracteatus</name>
    <name type="common">red pineapple</name>
    <dbReference type="NCBI Taxonomy" id="296719"/>
    <lineage>
        <taxon>Eukaryota</taxon>
        <taxon>Viridiplantae</taxon>
        <taxon>Streptophyta</taxon>
        <taxon>Embryophyta</taxon>
        <taxon>Tracheophyta</taxon>
        <taxon>Spermatophyta</taxon>
        <taxon>Magnoliopsida</taxon>
        <taxon>Liliopsida</taxon>
        <taxon>Poales</taxon>
        <taxon>Bromeliaceae</taxon>
        <taxon>Bromelioideae</taxon>
        <taxon>Ananas</taxon>
    </lineage>
</organism>
<dbReference type="PANTHER" id="PTHR33116:SF78">
    <property type="entry name" value="OS12G0587133 PROTEIN"/>
    <property type="match status" value="1"/>
</dbReference>
<sequence>MLHKYGFPERFCKWVNWCISTVDYSVLVNGEDSNWFKPTRGLWQGCPLSPYLFILAINALSAMFKAATVENSLEGIRLGTGGPILTHVLYADDLFVFSKATNNDIRALKMLLLTFCELPGDEINYSKSAIIFNRRMSEVQRDAIRLELNINDAPLQGKYLGNPFFLKEALLILSMGPKLAERIPHFGDSCPLCQEQSETRDHLFFHCLLSQQVWFASQVSLRTAQSSLTFIEWLDALINNERFYEIRAYCMHVLWSIWKARNDYIFQHKKFSCSEVLRNARMWTKLYSKAHLQPLHIPDPATINSFSPPNTICWVDGAWKENRSGGIGYLVVEGDVDVYCCAAPSIDSETALAAEIQAWYEAVKWLLNNRPNIKCSIYTDSTAIIRSCLFKDQHNPFSLQELERIAWLRRLLESNNNILIGWSSRYSSFSQHVDKLAKWCLGSQVASSWSSFTEFEKFVTPYHME</sequence>
<dbReference type="Pfam" id="PF13966">
    <property type="entry name" value="zf-RVT"/>
    <property type="match status" value="1"/>
</dbReference>
<dbReference type="Pfam" id="PF00078">
    <property type="entry name" value="RVT_1"/>
    <property type="match status" value="1"/>
</dbReference>
<dbReference type="EMBL" id="LR862141">
    <property type="protein sequence ID" value="CAD1821373.1"/>
    <property type="molecule type" value="Genomic_DNA"/>
</dbReference>
<evidence type="ECO:0000313" key="2">
    <source>
        <dbReference type="EMBL" id="CAD1821373.1"/>
    </source>
</evidence>
<dbReference type="InterPro" id="IPR012337">
    <property type="entry name" value="RNaseH-like_sf"/>
</dbReference>
<gene>
    <name evidence="2" type="ORF">CB5_LOCUS4584</name>
</gene>
<name>A0A6V7NS01_ANACO</name>
<reference evidence="2" key="1">
    <citation type="submission" date="2020-07" db="EMBL/GenBank/DDBJ databases">
        <authorList>
            <person name="Lin J."/>
        </authorList>
    </citation>
    <scope>NUCLEOTIDE SEQUENCE</scope>
</reference>
<dbReference type="GO" id="GO:0003676">
    <property type="term" value="F:nucleic acid binding"/>
    <property type="evidence" value="ECO:0007669"/>
    <property type="project" value="InterPro"/>
</dbReference>
<evidence type="ECO:0000259" key="1">
    <source>
        <dbReference type="PROSITE" id="PS50878"/>
    </source>
</evidence>
<proteinExistence type="predicted"/>
<dbReference type="InterPro" id="IPR044730">
    <property type="entry name" value="RNase_H-like_dom_plant"/>
</dbReference>
<protein>
    <recommendedName>
        <fullName evidence="1">Reverse transcriptase domain-containing protein</fullName>
    </recommendedName>
</protein>
<dbReference type="CDD" id="cd06222">
    <property type="entry name" value="RNase_H_like"/>
    <property type="match status" value="1"/>
</dbReference>
<dbReference type="AlphaFoldDB" id="A0A6V7NS01"/>
<dbReference type="PANTHER" id="PTHR33116">
    <property type="entry name" value="REVERSE TRANSCRIPTASE ZINC-BINDING DOMAIN-CONTAINING PROTEIN-RELATED-RELATED"/>
    <property type="match status" value="1"/>
</dbReference>
<dbReference type="InterPro" id="IPR036397">
    <property type="entry name" value="RNaseH_sf"/>
</dbReference>
<accession>A0A6V7NS01</accession>